<dbReference type="PANTHER" id="PTHR36156:SF2">
    <property type="entry name" value="CUPIN TYPE-2 DOMAIN-CONTAINING PROTEIN"/>
    <property type="match status" value="1"/>
</dbReference>
<sequence length="170" mass="18203">MSSTNQLAPPRLVVTTHDAAGTSIFASDQQITQFAPFGPKGSSFARFHSRLAVPVSNTALPPAELANVLPRCPPSGVLFCTTDIPPGTTVPTHRTLTQDYIAVMQGEIVLTLDGGEEKTVRAGEFIVQRGSNHGWINRSEEVCRLMCVLVASEQIVLADGKVLEGTAFKK</sequence>
<dbReference type="InterPro" id="IPR047142">
    <property type="entry name" value="OryJ/VirC-like"/>
</dbReference>
<dbReference type="InterPro" id="IPR013096">
    <property type="entry name" value="Cupin_2"/>
</dbReference>
<accession>A0A8E2JN23</accession>
<evidence type="ECO:0000313" key="2">
    <source>
        <dbReference type="EMBL" id="OCL03254.1"/>
    </source>
</evidence>
<dbReference type="CDD" id="cd02231">
    <property type="entry name" value="cupin_BLL6423-like"/>
    <property type="match status" value="1"/>
</dbReference>
<dbReference type="Gene3D" id="2.60.120.10">
    <property type="entry name" value="Jelly Rolls"/>
    <property type="match status" value="1"/>
</dbReference>
<proteinExistence type="predicted"/>
<evidence type="ECO:0000313" key="3">
    <source>
        <dbReference type="Proteomes" id="UP000250140"/>
    </source>
</evidence>
<dbReference type="Proteomes" id="UP000250140">
    <property type="component" value="Unassembled WGS sequence"/>
</dbReference>
<feature type="domain" description="Cupin type-2" evidence="1">
    <location>
        <begin position="83"/>
        <end position="148"/>
    </location>
</feature>
<protein>
    <recommendedName>
        <fullName evidence="1">Cupin type-2 domain-containing protein</fullName>
    </recommendedName>
</protein>
<dbReference type="EMBL" id="KV750778">
    <property type="protein sequence ID" value="OCL03254.1"/>
    <property type="molecule type" value="Genomic_DNA"/>
</dbReference>
<dbReference type="SUPFAM" id="SSF51182">
    <property type="entry name" value="RmlC-like cupins"/>
    <property type="match status" value="1"/>
</dbReference>
<evidence type="ECO:0000259" key="1">
    <source>
        <dbReference type="Pfam" id="PF07883"/>
    </source>
</evidence>
<dbReference type="OrthoDB" id="5840532at2759"/>
<dbReference type="InterPro" id="IPR011051">
    <property type="entry name" value="RmlC_Cupin_sf"/>
</dbReference>
<dbReference type="InterPro" id="IPR014710">
    <property type="entry name" value="RmlC-like_jellyroll"/>
</dbReference>
<dbReference type="AlphaFoldDB" id="A0A8E2JN23"/>
<dbReference type="PANTHER" id="PTHR36156">
    <property type="entry name" value="SLR2101 PROTEIN"/>
    <property type="match status" value="1"/>
</dbReference>
<reference evidence="2 3" key="1">
    <citation type="journal article" date="2016" name="Nat. Commun.">
        <title>Ectomycorrhizal ecology is imprinted in the genome of the dominant symbiotic fungus Cenococcum geophilum.</title>
        <authorList>
            <consortium name="DOE Joint Genome Institute"/>
            <person name="Peter M."/>
            <person name="Kohler A."/>
            <person name="Ohm R.A."/>
            <person name="Kuo A."/>
            <person name="Krutzmann J."/>
            <person name="Morin E."/>
            <person name="Arend M."/>
            <person name="Barry K.W."/>
            <person name="Binder M."/>
            <person name="Choi C."/>
            <person name="Clum A."/>
            <person name="Copeland A."/>
            <person name="Grisel N."/>
            <person name="Haridas S."/>
            <person name="Kipfer T."/>
            <person name="LaButti K."/>
            <person name="Lindquist E."/>
            <person name="Lipzen A."/>
            <person name="Maire R."/>
            <person name="Meier B."/>
            <person name="Mihaltcheva S."/>
            <person name="Molinier V."/>
            <person name="Murat C."/>
            <person name="Poggeler S."/>
            <person name="Quandt C.A."/>
            <person name="Sperisen C."/>
            <person name="Tritt A."/>
            <person name="Tisserant E."/>
            <person name="Crous P.W."/>
            <person name="Henrissat B."/>
            <person name="Nehls U."/>
            <person name="Egli S."/>
            <person name="Spatafora J.W."/>
            <person name="Grigoriev I.V."/>
            <person name="Martin F.M."/>
        </authorList>
    </citation>
    <scope>NUCLEOTIDE SEQUENCE [LARGE SCALE GENOMIC DNA]</scope>
    <source>
        <strain evidence="2 3">CBS 207.34</strain>
    </source>
</reference>
<gene>
    <name evidence="2" type="ORF">AOQ84DRAFT_356994</name>
</gene>
<dbReference type="Pfam" id="PF07883">
    <property type="entry name" value="Cupin_2"/>
    <property type="match status" value="1"/>
</dbReference>
<keyword evidence="3" id="KW-1185">Reference proteome</keyword>
<name>A0A8E2JN23_9PEZI</name>
<organism evidence="2 3">
    <name type="scientific">Glonium stellatum</name>
    <dbReference type="NCBI Taxonomy" id="574774"/>
    <lineage>
        <taxon>Eukaryota</taxon>
        <taxon>Fungi</taxon>
        <taxon>Dikarya</taxon>
        <taxon>Ascomycota</taxon>
        <taxon>Pezizomycotina</taxon>
        <taxon>Dothideomycetes</taxon>
        <taxon>Pleosporomycetidae</taxon>
        <taxon>Gloniales</taxon>
        <taxon>Gloniaceae</taxon>
        <taxon>Glonium</taxon>
    </lineage>
</organism>